<dbReference type="AlphaFoldDB" id="A0AA40WF45"/>
<dbReference type="Proteomes" id="UP000644282">
    <property type="component" value="Unassembled WGS sequence"/>
</dbReference>
<comment type="caution">
    <text evidence="5">The sequence shown here is derived from an EMBL/GenBank/DDBJ whole genome shotgun (WGS) entry which is preliminary data.</text>
</comment>
<evidence type="ECO:0000256" key="1">
    <source>
        <dbReference type="ARBA" id="ARBA00004365"/>
    </source>
</evidence>
<keyword evidence="5" id="KW-0966">Cell projection</keyword>
<evidence type="ECO:0000313" key="5">
    <source>
        <dbReference type="EMBL" id="MBE8432210.1"/>
    </source>
</evidence>
<organism evidence="5 6">
    <name type="scientific">Leptospira interrogans serovar Pomona</name>
    <dbReference type="NCBI Taxonomy" id="44276"/>
    <lineage>
        <taxon>Bacteria</taxon>
        <taxon>Pseudomonadati</taxon>
        <taxon>Spirochaetota</taxon>
        <taxon>Spirochaetia</taxon>
        <taxon>Leptospirales</taxon>
        <taxon>Leptospiraceae</taxon>
        <taxon>Leptospira</taxon>
    </lineage>
</organism>
<keyword evidence="3" id="KW-0975">Bacterial flagellum</keyword>
<dbReference type="GO" id="GO:0009288">
    <property type="term" value="C:bacterial-type flagellum"/>
    <property type="evidence" value="ECO:0007669"/>
    <property type="project" value="UniProtKB-SubCell"/>
</dbReference>
<dbReference type="InterPro" id="IPR042187">
    <property type="entry name" value="Flagellin_C_sub2"/>
</dbReference>
<evidence type="ECO:0000259" key="4">
    <source>
        <dbReference type="Pfam" id="PF00700"/>
    </source>
</evidence>
<comment type="subcellular location">
    <subcellularLocation>
        <location evidence="1">Bacterial flagellum</location>
    </subcellularLocation>
</comment>
<dbReference type="Pfam" id="PF00700">
    <property type="entry name" value="Flagellin_C"/>
    <property type="match status" value="1"/>
</dbReference>
<keyword evidence="5" id="KW-0969">Cilium</keyword>
<comment type="similarity">
    <text evidence="2">Belongs to the bacterial flagellin family.</text>
</comment>
<accession>A0AA40WF45</accession>
<dbReference type="RefSeq" id="WP_265579538.1">
    <property type="nucleotide sequence ID" value="NZ_JADDXF010000397.1"/>
</dbReference>
<feature type="non-terminal residue" evidence="5">
    <location>
        <position position="1"/>
    </location>
</feature>
<dbReference type="Gene3D" id="6.10.10.10">
    <property type="entry name" value="Flagellar export chaperone, C-terminal domain"/>
    <property type="match status" value="1"/>
</dbReference>
<dbReference type="InterPro" id="IPR046358">
    <property type="entry name" value="Flagellin_C"/>
</dbReference>
<sequence>SRVRDADMAEQIVDYTRNQILTKSGSAMLAQANMRPDQVVKLLSDRFG</sequence>
<evidence type="ECO:0000256" key="3">
    <source>
        <dbReference type="ARBA" id="ARBA00023143"/>
    </source>
</evidence>
<dbReference type="GO" id="GO:0005198">
    <property type="term" value="F:structural molecule activity"/>
    <property type="evidence" value="ECO:0007669"/>
    <property type="project" value="InterPro"/>
</dbReference>
<reference evidence="5" key="1">
    <citation type="submission" date="2020-10" db="EMBL/GenBank/DDBJ databases">
        <title>New Zealand Leptospira genomics.</title>
        <authorList>
            <person name="Wilkinson D.A."/>
            <person name="Nisa S."/>
            <person name="Moinet M."/>
            <person name="Benschop J."/>
        </authorList>
    </citation>
    <scope>NUCLEOTIDE SEQUENCE</scope>
    <source>
        <strain evidence="5">ESR8</strain>
    </source>
</reference>
<dbReference type="EMBL" id="JADDXF010000397">
    <property type="protein sequence ID" value="MBE8432210.1"/>
    <property type="molecule type" value="Genomic_DNA"/>
</dbReference>
<protein>
    <submittedName>
        <fullName evidence="5">Flagellin</fullName>
    </submittedName>
</protein>
<feature type="domain" description="Flagellin C-terminal" evidence="4">
    <location>
        <begin position="1"/>
        <end position="43"/>
    </location>
</feature>
<gene>
    <name evidence="5" type="ORF">IQB77_21025</name>
</gene>
<keyword evidence="5" id="KW-0282">Flagellum</keyword>
<dbReference type="SUPFAM" id="SSF64518">
    <property type="entry name" value="Phase 1 flagellin"/>
    <property type="match status" value="1"/>
</dbReference>
<dbReference type="InterPro" id="IPR001492">
    <property type="entry name" value="Flagellin"/>
</dbReference>
<evidence type="ECO:0000313" key="6">
    <source>
        <dbReference type="Proteomes" id="UP000644282"/>
    </source>
</evidence>
<dbReference type="PANTHER" id="PTHR42792:SF2">
    <property type="entry name" value="FLAGELLIN"/>
    <property type="match status" value="1"/>
</dbReference>
<dbReference type="PANTHER" id="PTHR42792">
    <property type="entry name" value="FLAGELLIN"/>
    <property type="match status" value="1"/>
</dbReference>
<evidence type="ECO:0000256" key="2">
    <source>
        <dbReference type="ARBA" id="ARBA00005709"/>
    </source>
</evidence>
<proteinExistence type="inferred from homology"/>
<name>A0AA40WF45_LEPIR</name>